<dbReference type="Proteomes" id="UP000177745">
    <property type="component" value="Unassembled WGS sequence"/>
</dbReference>
<dbReference type="InterPro" id="IPR020471">
    <property type="entry name" value="AKR"/>
</dbReference>
<dbReference type="CDD" id="cd19086">
    <property type="entry name" value="AKR_AKR11C1"/>
    <property type="match status" value="1"/>
</dbReference>
<comment type="caution">
    <text evidence="2">The sequence shown here is derived from an EMBL/GenBank/DDBJ whole genome shotgun (WGS) entry which is preliminary data.</text>
</comment>
<evidence type="ECO:0000313" key="3">
    <source>
        <dbReference type="Proteomes" id="UP000177745"/>
    </source>
</evidence>
<dbReference type="Gene3D" id="3.20.20.100">
    <property type="entry name" value="NADP-dependent oxidoreductase domain"/>
    <property type="match status" value="1"/>
</dbReference>
<feature type="domain" description="NADP-dependent oxidoreductase" evidence="1">
    <location>
        <begin position="15"/>
        <end position="305"/>
    </location>
</feature>
<evidence type="ECO:0000259" key="1">
    <source>
        <dbReference type="Pfam" id="PF00248"/>
    </source>
</evidence>
<dbReference type="PANTHER" id="PTHR43312:SF1">
    <property type="entry name" value="NADP-DEPENDENT OXIDOREDUCTASE DOMAIN-CONTAINING PROTEIN"/>
    <property type="match status" value="1"/>
</dbReference>
<accession>A0A1F8H7J6</accession>
<dbReference type="AlphaFoldDB" id="A0A1F8H7J6"/>
<dbReference type="InterPro" id="IPR023210">
    <property type="entry name" value="NADP_OxRdtase_dom"/>
</dbReference>
<protein>
    <recommendedName>
        <fullName evidence="1">NADP-dependent oxidoreductase domain-containing protein</fullName>
    </recommendedName>
</protein>
<proteinExistence type="predicted"/>
<dbReference type="InterPro" id="IPR053135">
    <property type="entry name" value="AKR2_Oxidoreductase"/>
</dbReference>
<organism evidence="2 3">
    <name type="scientific">Candidatus Yanofskybacteria bacterium RIFCSPLOWO2_12_FULL_43_11b</name>
    <dbReference type="NCBI Taxonomy" id="1802710"/>
    <lineage>
        <taxon>Bacteria</taxon>
        <taxon>Candidatus Yanofskyibacteriota</taxon>
    </lineage>
</organism>
<dbReference type="GO" id="GO:0016491">
    <property type="term" value="F:oxidoreductase activity"/>
    <property type="evidence" value="ECO:0007669"/>
    <property type="project" value="InterPro"/>
</dbReference>
<evidence type="ECO:0000313" key="2">
    <source>
        <dbReference type="EMBL" id="OGN33551.1"/>
    </source>
</evidence>
<dbReference type="SUPFAM" id="SSF51430">
    <property type="entry name" value="NAD(P)-linked oxidoreductase"/>
    <property type="match status" value="1"/>
</dbReference>
<dbReference type="PRINTS" id="PR00069">
    <property type="entry name" value="ALDKETRDTASE"/>
</dbReference>
<sequence length="316" mass="35174">MKYKPLGTSGIMVSEIGFGGWGIGGVTPGPTSYGPTDDNESQRALESAFDRGITYYDTAGVYGKSEELIGKTFKHRRGKVVIGTKVGFLEHHTPQDFSRKNIIATLQKSLKNMETDYIDLYQLHNPDLKNLPMDEIVGTLIKLRTQGLIRALGVSVKHPDHGLTALWYGEFTSIQVNLNMIDQRAVDNGLIKQAGEQSVGIIARTPLNFGFLTDNGKTMNLDFGLQDHRSVWSMEQRVAWQKAAHLLSEVCPEESLATLAMRYCLSVDGVSTVIPGMLTVDDVLANSVAVELPLNQKTMFEIRHIYHENDQFFVRQ</sequence>
<gene>
    <name evidence="2" type="ORF">A3G51_02605</name>
</gene>
<dbReference type="PANTHER" id="PTHR43312">
    <property type="entry name" value="D-THREO-ALDOSE 1-DEHYDROGENASE"/>
    <property type="match status" value="1"/>
</dbReference>
<name>A0A1F8H7J6_9BACT</name>
<dbReference type="InterPro" id="IPR036812">
    <property type="entry name" value="NAD(P)_OxRdtase_dom_sf"/>
</dbReference>
<dbReference type="EMBL" id="MGKY01000015">
    <property type="protein sequence ID" value="OGN33551.1"/>
    <property type="molecule type" value="Genomic_DNA"/>
</dbReference>
<reference evidence="2 3" key="1">
    <citation type="journal article" date="2016" name="Nat. Commun.">
        <title>Thousands of microbial genomes shed light on interconnected biogeochemical processes in an aquifer system.</title>
        <authorList>
            <person name="Anantharaman K."/>
            <person name="Brown C.T."/>
            <person name="Hug L.A."/>
            <person name="Sharon I."/>
            <person name="Castelle C.J."/>
            <person name="Probst A.J."/>
            <person name="Thomas B.C."/>
            <person name="Singh A."/>
            <person name="Wilkins M.J."/>
            <person name="Karaoz U."/>
            <person name="Brodie E.L."/>
            <person name="Williams K.H."/>
            <person name="Hubbard S.S."/>
            <person name="Banfield J.F."/>
        </authorList>
    </citation>
    <scope>NUCLEOTIDE SEQUENCE [LARGE SCALE GENOMIC DNA]</scope>
</reference>
<dbReference type="Pfam" id="PF00248">
    <property type="entry name" value="Aldo_ket_red"/>
    <property type="match status" value="1"/>
</dbReference>